<dbReference type="GO" id="GO:0005125">
    <property type="term" value="F:cytokine activity"/>
    <property type="evidence" value="ECO:0007669"/>
    <property type="project" value="TreeGrafter"/>
</dbReference>
<dbReference type="PANTHER" id="PTHR15196:SF0">
    <property type="entry name" value="CILIARY NEUROTROPHIC FACTOR"/>
    <property type="match status" value="1"/>
</dbReference>
<reference evidence="10" key="1">
    <citation type="thesis" date="2020" institute="ProQuest LLC" country="789 East Eisenhower Parkway, Ann Arbor, MI, USA">
        <title>Comparative Genomics and Chromosome Evolution.</title>
        <authorList>
            <person name="Mudd A.B."/>
        </authorList>
    </citation>
    <scope>NUCLEOTIDE SEQUENCE</scope>
    <source>
        <strain evidence="10">237g6f4</strain>
        <tissue evidence="10">Blood</tissue>
    </source>
</reference>
<evidence type="ECO:0000256" key="6">
    <source>
        <dbReference type="ARBA" id="ARBA00022782"/>
    </source>
</evidence>
<dbReference type="GO" id="GO:0030424">
    <property type="term" value="C:axon"/>
    <property type="evidence" value="ECO:0007669"/>
    <property type="project" value="TreeGrafter"/>
</dbReference>
<dbReference type="GO" id="GO:0005615">
    <property type="term" value="C:extracellular space"/>
    <property type="evidence" value="ECO:0007669"/>
    <property type="project" value="TreeGrafter"/>
</dbReference>
<evidence type="ECO:0000256" key="7">
    <source>
        <dbReference type="ARBA" id="ARBA00022902"/>
    </source>
</evidence>
<dbReference type="GO" id="GO:0043524">
    <property type="term" value="P:negative regulation of neuron apoptotic process"/>
    <property type="evidence" value="ECO:0007669"/>
    <property type="project" value="InterPro"/>
</dbReference>
<dbReference type="AlphaFoldDB" id="A0AAV6ZLY5"/>
<dbReference type="Gene3D" id="1.20.1250.10">
    <property type="match status" value="1"/>
</dbReference>
<dbReference type="SUPFAM" id="SSF47266">
    <property type="entry name" value="4-helical cytokines"/>
    <property type="match status" value="1"/>
</dbReference>
<organism evidence="10 11">
    <name type="scientific">Engystomops pustulosus</name>
    <name type="common">Tungara frog</name>
    <name type="synonym">Physalaemus pustulosus</name>
    <dbReference type="NCBI Taxonomy" id="76066"/>
    <lineage>
        <taxon>Eukaryota</taxon>
        <taxon>Metazoa</taxon>
        <taxon>Chordata</taxon>
        <taxon>Craniata</taxon>
        <taxon>Vertebrata</taxon>
        <taxon>Euteleostomi</taxon>
        <taxon>Amphibia</taxon>
        <taxon>Batrachia</taxon>
        <taxon>Anura</taxon>
        <taxon>Neobatrachia</taxon>
        <taxon>Hyloidea</taxon>
        <taxon>Leptodactylidae</taxon>
        <taxon>Leiuperinae</taxon>
        <taxon>Engystomops</taxon>
    </lineage>
</organism>
<evidence type="ECO:0000256" key="3">
    <source>
        <dbReference type="ARBA" id="ARBA00015150"/>
    </source>
</evidence>
<dbReference type="GO" id="GO:0048143">
    <property type="term" value="P:astrocyte activation"/>
    <property type="evidence" value="ECO:0007669"/>
    <property type="project" value="TreeGrafter"/>
</dbReference>
<dbReference type="InterPro" id="IPR009079">
    <property type="entry name" value="4_helix_cytokine-like_core"/>
</dbReference>
<evidence type="ECO:0000256" key="8">
    <source>
        <dbReference type="ARBA" id="ARBA00023030"/>
    </source>
</evidence>
<keyword evidence="8" id="KW-0339">Growth factor</keyword>
<dbReference type="PANTHER" id="PTHR15196">
    <property type="entry name" value="CILIARY NEUROTROPHIC FACTOR"/>
    <property type="match status" value="1"/>
</dbReference>
<comment type="function">
    <text evidence="9">CNTF is a survival factor for various neuronal cell types. Seems to prevent the degeneration of motor axons after axotomy.</text>
</comment>
<proteinExistence type="inferred from homology"/>
<comment type="subcellular location">
    <subcellularLocation>
        <location evidence="1">Cytoplasm</location>
    </subcellularLocation>
</comment>
<sequence>MDPEVQHSDLCSRVIQQLRQIRADLLLLTEKYVEAHELHDLTQFEFAGGNASMDSDTWAEMAMEERLLANITAYLDLERRLIRVLEEQGDSLLQGDDGALHSGLHSILRQVSALRSQLEHLGTTVGLQKELEEEDKDEVDKVSGGIFERKVRGYHVLRELGIWAVRSIRDLRKLQRERGNLAIGAETSTTLSE</sequence>
<evidence type="ECO:0000313" key="10">
    <source>
        <dbReference type="EMBL" id="KAG8550354.1"/>
    </source>
</evidence>
<keyword evidence="6" id="KW-0221">Differentiation</keyword>
<dbReference type="GO" id="GO:0005737">
    <property type="term" value="C:cytoplasm"/>
    <property type="evidence" value="ECO:0007669"/>
    <property type="project" value="UniProtKB-SubCell"/>
</dbReference>
<dbReference type="Pfam" id="PF01110">
    <property type="entry name" value="CNTF"/>
    <property type="match status" value="1"/>
</dbReference>
<keyword evidence="7" id="KW-0524">Neurogenesis</keyword>
<dbReference type="EMBL" id="WNYA01000060">
    <property type="protein sequence ID" value="KAG8550355.1"/>
    <property type="molecule type" value="Genomic_DNA"/>
</dbReference>
<evidence type="ECO:0000256" key="9">
    <source>
        <dbReference type="ARBA" id="ARBA00025427"/>
    </source>
</evidence>
<keyword evidence="11" id="KW-1185">Reference proteome</keyword>
<comment type="similarity">
    <text evidence="2">Belongs to the CNTF family.</text>
</comment>
<evidence type="ECO:0000256" key="5">
    <source>
        <dbReference type="ARBA" id="ARBA00022490"/>
    </source>
</evidence>
<dbReference type="EMBL" id="WNYA01000060">
    <property type="protein sequence ID" value="KAG8550356.1"/>
    <property type="molecule type" value="Genomic_DNA"/>
</dbReference>
<evidence type="ECO:0000256" key="1">
    <source>
        <dbReference type="ARBA" id="ARBA00004496"/>
    </source>
</evidence>
<gene>
    <name evidence="10" type="ORF">GDO81_026446</name>
</gene>
<dbReference type="Proteomes" id="UP000824782">
    <property type="component" value="Unassembled WGS sequence"/>
</dbReference>
<name>A0AAV6ZLY5_ENGPU</name>
<dbReference type="InterPro" id="IPR000151">
    <property type="entry name" value="Ciliary_neurotrophic_fac_CNTF"/>
</dbReference>
<keyword evidence="4" id="KW-0217">Developmental protein</keyword>
<evidence type="ECO:0000256" key="4">
    <source>
        <dbReference type="ARBA" id="ARBA00022473"/>
    </source>
</evidence>
<accession>A0AAV6ZLY5</accession>
<protein>
    <recommendedName>
        <fullName evidence="3">Ciliary neurotrophic factor</fullName>
    </recommendedName>
</protein>
<dbReference type="GO" id="GO:0070120">
    <property type="term" value="P:ciliary neurotrophic factor-mediated signaling pathway"/>
    <property type="evidence" value="ECO:0007669"/>
    <property type="project" value="InterPro"/>
</dbReference>
<comment type="caution">
    <text evidence="10">The sequence shown here is derived from an EMBL/GenBank/DDBJ whole genome shotgun (WGS) entry which is preliminary data.</text>
</comment>
<evidence type="ECO:0000256" key="2">
    <source>
        <dbReference type="ARBA" id="ARBA00007988"/>
    </source>
</evidence>
<dbReference type="GO" id="GO:0048680">
    <property type="term" value="P:positive regulation of axon regeneration"/>
    <property type="evidence" value="ECO:0007669"/>
    <property type="project" value="TreeGrafter"/>
</dbReference>
<dbReference type="EMBL" id="WNYA01000060">
    <property type="protein sequence ID" value="KAG8550354.1"/>
    <property type="molecule type" value="Genomic_DNA"/>
</dbReference>
<keyword evidence="5" id="KW-0963">Cytoplasm</keyword>
<dbReference type="GO" id="GO:0005127">
    <property type="term" value="F:ciliary neurotrophic factor receptor binding"/>
    <property type="evidence" value="ECO:0007669"/>
    <property type="project" value="InterPro"/>
</dbReference>
<evidence type="ECO:0000313" key="11">
    <source>
        <dbReference type="Proteomes" id="UP000824782"/>
    </source>
</evidence>
<dbReference type="EMBL" id="WNYA01000060">
    <property type="protein sequence ID" value="KAG8550357.1"/>
    <property type="molecule type" value="Genomic_DNA"/>
</dbReference>
<dbReference type="GO" id="GO:0008083">
    <property type="term" value="F:growth factor activity"/>
    <property type="evidence" value="ECO:0007669"/>
    <property type="project" value="UniProtKB-KW"/>
</dbReference>